<dbReference type="Proteomes" id="UP000317494">
    <property type="component" value="Unassembled WGS sequence"/>
</dbReference>
<evidence type="ECO:0000313" key="9">
    <source>
        <dbReference type="Proteomes" id="UP000317494"/>
    </source>
</evidence>
<keyword evidence="1 4" id="KW-0489">Methyltransferase</keyword>
<dbReference type="InterPro" id="IPR050600">
    <property type="entry name" value="SETD3_SETD6_MTase"/>
</dbReference>
<dbReference type="PANTHER" id="PTHR13271">
    <property type="entry name" value="UNCHARACTERIZED PUTATIVE METHYLTRANSFERASE"/>
    <property type="match status" value="1"/>
</dbReference>
<dbReference type="GO" id="GO:0005634">
    <property type="term" value="C:nucleus"/>
    <property type="evidence" value="ECO:0007669"/>
    <property type="project" value="UniProtKB-SubCell"/>
</dbReference>
<dbReference type="Gene3D" id="3.90.1420.10">
    <property type="entry name" value="Rubisco LSMT, substrate-binding domain"/>
    <property type="match status" value="1"/>
</dbReference>
<reference evidence="9 10" key="1">
    <citation type="journal article" date="2019" name="Sci. Rep.">
        <title>Comparative genomics of chytrid fungi reveal insights into the obligate biotrophic and pathogenic lifestyle of Synchytrium endobioticum.</title>
        <authorList>
            <person name="van de Vossenberg B.T.L.H."/>
            <person name="Warris S."/>
            <person name="Nguyen H.D.T."/>
            <person name="van Gent-Pelzer M.P.E."/>
            <person name="Joly D.L."/>
            <person name="van de Geest H.C."/>
            <person name="Bonants P.J.M."/>
            <person name="Smith D.S."/>
            <person name="Levesque C.A."/>
            <person name="van der Lee T.A.J."/>
        </authorList>
    </citation>
    <scope>NUCLEOTIDE SEQUENCE [LARGE SCALE GENOMIC DNA]</scope>
    <source>
        <strain evidence="8 10">LEV6574</strain>
        <strain evidence="7 9">MB42</strain>
    </source>
</reference>
<dbReference type="PROSITE" id="PS50280">
    <property type="entry name" value="SET"/>
    <property type="match status" value="1"/>
</dbReference>
<dbReference type="Proteomes" id="UP000320475">
    <property type="component" value="Unassembled WGS sequence"/>
</dbReference>
<evidence type="ECO:0000256" key="3">
    <source>
        <dbReference type="ARBA" id="ARBA00022691"/>
    </source>
</evidence>
<evidence type="ECO:0000256" key="2">
    <source>
        <dbReference type="ARBA" id="ARBA00022679"/>
    </source>
</evidence>
<evidence type="ECO:0000256" key="5">
    <source>
        <dbReference type="SAM" id="MobiDB-lite"/>
    </source>
</evidence>
<accession>A0A507DI55</accession>
<dbReference type="PIRSF" id="PIRSF011771">
    <property type="entry name" value="RMS1_SET"/>
    <property type="match status" value="1"/>
</dbReference>
<dbReference type="InterPro" id="IPR036464">
    <property type="entry name" value="Rubisco_LSMT_subst-bd_sf"/>
</dbReference>
<name>A0A507DI55_9FUNG</name>
<dbReference type="OrthoDB" id="441812at2759"/>
<evidence type="ECO:0000259" key="6">
    <source>
        <dbReference type="PROSITE" id="PS50280"/>
    </source>
</evidence>
<feature type="compositionally biased region" description="Acidic residues" evidence="5">
    <location>
        <begin position="423"/>
        <end position="439"/>
    </location>
</feature>
<dbReference type="PANTHER" id="PTHR13271:SF34">
    <property type="entry name" value="N-LYSINE METHYLTRANSFERASE SETD6"/>
    <property type="match status" value="1"/>
</dbReference>
<keyword evidence="2 4" id="KW-0808">Transferase</keyword>
<comment type="similarity">
    <text evidence="4">Belongs to the class V-like SAM-binding methyltransferase superfamily. Histone-lysine methyltransferase family. SETD6 subfamily.</text>
</comment>
<dbReference type="Gene3D" id="3.90.1410.10">
    <property type="entry name" value="set domain protein methyltransferase, domain 1"/>
    <property type="match status" value="1"/>
</dbReference>
<comment type="subcellular location">
    <subcellularLocation>
        <location evidence="4">Nucleus</location>
    </subcellularLocation>
</comment>
<dbReference type="InterPro" id="IPR046341">
    <property type="entry name" value="SET_dom_sf"/>
</dbReference>
<dbReference type="SUPFAM" id="SSF81822">
    <property type="entry name" value="RuBisCo LSMT C-terminal, substrate-binding domain"/>
    <property type="match status" value="1"/>
</dbReference>
<dbReference type="InterPro" id="IPR001214">
    <property type="entry name" value="SET_dom"/>
</dbReference>
<keyword evidence="4" id="KW-0539">Nucleus</keyword>
<dbReference type="STRING" id="286115.A0A507DI55"/>
<dbReference type="InterPro" id="IPR011383">
    <property type="entry name" value="N-lys_methylase_SETD6"/>
</dbReference>
<gene>
    <name evidence="8" type="ORF">SeLEV6574_g00365</name>
    <name evidence="7" type="ORF">SeMB42_g03538</name>
</gene>
<keyword evidence="3 4" id="KW-0949">S-adenosyl-L-methionine</keyword>
<organism evidence="8 10">
    <name type="scientific">Synchytrium endobioticum</name>
    <dbReference type="NCBI Taxonomy" id="286115"/>
    <lineage>
        <taxon>Eukaryota</taxon>
        <taxon>Fungi</taxon>
        <taxon>Fungi incertae sedis</taxon>
        <taxon>Chytridiomycota</taxon>
        <taxon>Chytridiomycota incertae sedis</taxon>
        <taxon>Chytridiomycetes</taxon>
        <taxon>Synchytriales</taxon>
        <taxon>Synchytriaceae</taxon>
        <taxon>Synchytrium</taxon>
    </lineage>
</organism>
<dbReference type="InterPro" id="IPR015353">
    <property type="entry name" value="Rubisco_LSMT_subst-bd"/>
</dbReference>
<evidence type="ECO:0000313" key="10">
    <source>
        <dbReference type="Proteomes" id="UP000320475"/>
    </source>
</evidence>
<dbReference type="AlphaFoldDB" id="A0A507DI55"/>
<evidence type="ECO:0000256" key="1">
    <source>
        <dbReference type="ARBA" id="ARBA00022603"/>
    </source>
</evidence>
<dbReference type="VEuPathDB" id="FungiDB:SeMB42_g03538"/>
<dbReference type="GO" id="GO:0016279">
    <property type="term" value="F:protein-lysine N-methyltransferase activity"/>
    <property type="evidence" value="ECO:0007669"/>
    <property type="project" value="UniProtKB-UniRule"/>
</dbReference>
<sequence>MTVNDPTSKLQNLLNWFTDNDIKFNNQMISVTTSSSSAHTGLCIMAETDLNLGDVVCEIPKASVLSCKTTAIADILEEFNLAGVLGLTVSVMFEMSQGSQSPWYEYLQAMPEREDIPLFWCDPDSLLLENTDLIKQLAKDIVLLELDWKDDVLPMFKKYPELFPPASPFYSFDEFLRATSLVTSRAFQVDAYHLDAMVPLADIFNHKTASENVHIETDGDVCLICGANYECEHVTSEFDTEASSDTNSIHHDDDNGATPDNDLLQMVIVKPDTKGSEVFNTYGNHSNSVLLSRYGFCELGNPFDTVSIEWDDVLTVLSDILPCETVLERVEWWKVVCDGLNCDDHDNEADHHHYNESECAFTAEGECNPMLEGALRIALSPPSFYHQLRKDKHKLGTYIHQLNSGNWIVSKTVSSGAERDGGEGIDSDEEMYDSGEDTSDSVVATRPSVVSRKVRTIAAGLADMRLSKYKKTLEQDRIELDQLGAELGRMRWALILRISEKQILQKVISNSDGT</sequence>
<feature type="region of interest" description="Disordered" evidence="5">
    <location>
        <begin position="415"/>
        <end position="442"/>
    </location>
</feature>
<dbReference type="Pfam" id="PF09273">
    <property type="entry name" value="Rubis-subs-bind"/>
    <property type="match status" value="1"/>
</dbReference>
<proteinExistence type="inferred from homology"/>
<feature type="domain" description="SET" evidence="6">
    <location>
        <begin position="27"/>
        <end position="283"/>
    </location>
</feature>
<dbReference type="SUPFAM" id="SSF82199">
    <property type="entry name" value="SET domain"/>
    <property type="match status" value="1"/>
</dbReference>
<dbReference type="EC" id="2.1.1.-" evidence="4"/>
<keyword evidence="9" id="KW-1185">Reference proteome</keyword>
<protein>
    <recommendedName>
        <fullName evidence="4">Ribosomal lysine N-methyltransferase 4</fullName>
        <ecNumber evidence="4">2.1.1.-</ecNumber>
    </recommendedName>
</protein>
<evidence type="ECO:0000313" key="8">
    <source>
        <dbReference type="EMBL" id="TPX51274.1"/>
    </source>
</evidence>
<comment type="caution">
    <text evidence="8">The sequence shown here is derived from an EMBL/GenBank/DDBJ whole genome shotgun (WGS) entry which is preliminary data.</text>
</comment>
<dbReference type="EMBL" id="QEAN01000126">
    <property type="protein sequence ID" value="TPX46894.1"/>
    <property type="molecule type" value="Genomic_DNA"/>
</dbReference>
<dbReference type="GO" id="GO:0032259">
    <property type="term" value="P:methylation"/>
    <property type="evidence" value="ECO:0007669"/>
    <property type="project" value="UniProtKB-KW"/>
</dbReference>
<dbReference type="EMBL" id="QEAM01000006">
    <property type="protein sequence ID" value="TPX51274.1"/>
    <property type="molecule type" value="Genomic_DNA"/>
</dbReference>
<evidence type="ECO:0000313" key="7">
    <source>
        <dbReference type="EMBL" id="TPX46894.1"/>
    </source>
</evidence>
<evidence type="ECO:0000256" key="4">
    <source>
        <dbReference type="PIRNR" id="PIRNR011771"/>
    </source>
</evidence>
<comment type="function">
    <text evidence="4">S-adenosyl-L-methionine-dependent protein-lysine N-methyltransferase that monomethylates 60S ribosomal protein L42.</text>
</comment>